<dbReference type="GO" id="GO:0008168">
    <property type="term" value="F:methyltransferase activity"/>
    <property type="evidence" value="ECO:0007669"/>
    <property type="project" value="UniProtKB-KW"/>
</dbReference>
<dbReference type="AlphaFoldDB" id="A0A6G1WIF9"/>
<dbReference type="EMBL" id="WISB01000061">
    <property type="protein sequence ID" value="MQW69511.1"/>
    <property type="molecule type" value="Genomic_DNA"/>
</dbReference>
<name>A0A6G1WIF9_9HYPH</name>
<dbReference type="InterPro" id="IPR029063">
    <property type="entry name" value="SAM-dependent_MTases_sf"/>
</dbReference>
<evidence type="ECO:0000313" key="1">
    <source>
        <dbReference type="EMBL" id="MQW69511.1"/>
    </source>
</evidence>
<dbReference type="RefSeq" id="WP_024312215.1">
    <property type="nucleotide sequence ID" value="NZ_CP140893.1"/>
</dbReference>
<dbReference type="GO" id="GO:0032259">
    <property type="term" value="P:methylation"/>
    <property type="evidence" value="ECO:0007669"/>
    <property type="project" value="UniProtKB-KW"/>
</dbReference>
<proteinExistence type="predicted"/>
<keyword evidence="1" id="KW-0808">Transferase</keyword>
<comment type="caution">
    <text evidence="1">The sequence shown here is derived from an EMBL/GenBank/DDBJ whole genome shotgun (WGS) entry which is preliminary data.</text>
</comment>
<gene>
    <name evidence="1" type="ORF">GHJ91_10130</name>
</gene>
<sequence length="225" mass="24956">MMHASHSSPHRPEDWRENAYDLARGLAAYSGSRLVAGIGRVIAKHPEAKIANAFNHKQVGCKMWARDTLFATIGASCRRVVVLGGWYGILPAMMLEDPRFDIETAVSCDIDPAVEPVAQTLNAAFGDRFVAMTADMHALDYRALNADLLINTSCEHIADLRSWLDLLPPGTRVLLQSNDYFSEPTHISCVNSLEEFQAQARLAHVQFAGTLPMKKYRRFMLIGAV</sequence>
<accession>A0A6G1WIF9</accession>
<organism evidence="1">
    <name type="scientific">Sinorhizobium medicae</name>
    <dbReference type="NCBI Taxonomy" id="110321"/>
    <lineage>
        <taxon>Bacteria</taxon>
        <taxon>Pseudomonadati</taxon>
        <taxon>Pseudomonadota</taxon>
        <taxon>Alphaproteobacteria</taxon>
        <taxon>Hyphomicrobiales</taxon>
        <taxon>Rhizobiaceae</taxon>
        <taxon>Sinorhizobium/Ensifer group</taxon>
        <taxon>Sinorhizobium</taxon>
    </lineage>
</organism>
<protein>
    <submittedName>
        <fullName evidence="1">Class I SAM-dependent methyltransferase</fullName>
    </submittedName>
</protein>
<reference evidence="1" key="1">
    <citation type="journal article" date="2013" name="Genome Biol.">
        <title>Comparative genomics of the core and accessory genomes of 48 Sinorhizobium strains comprising five genospecies.</title>
        <authorList>
            <person name="Sugawara M."/>
            <person name="Epstein B."/>
            <person name="Badgley B.D."/>
            <person name="Unno T."/>
            <person name="Xu L."/>
            <person name="Reese J."/>
            <person name="Gyaneshwar P."/>
            <person name="Denny R."/>
            <person name="Mudge J."/>
            <person name="Bharti A.K."/>
            <person name="Farmer A.D."/>
            <person name="May G.D."/>
            <person name="Woodward J.E."/>
            <person name="Medigue C."/>
            <person name="Vallenet D."/>
            <person name="Lajus A."/>
            <person name="Rouy Z."/>
            <person name="Martinez-Vaz B."/>
            <person name="Tiffin P."/>
            <person name="Young N.D."/>
            <person name="Sadowsky M.J."/>
        </authorList>
    </citation>
    <scope>NUCLEOTIDE SEQUENCE</scope>
    <source>
        <strain evidence="1">M1</strain>
    </source>
</reference>
<dbReference type="GeneID" id="61614321"/>
<dbReference type="SUPFAM" id="SSF53335">
    <property type="entry name" value="S-adenosyl-L-methionine-dependent methyltransferases"/>
    <property type="match status" value="1"/>
</dbReference>
<keyword evidence="1" id="KW-0489">Methyltransferase</keyword>